<dbReference type="RefSeq" id="WP_000369030.1">
    <property type="nucleotide sequence ID" value="NZ_AP024415.1"/>
</dbReference>
<comment type="caution">
    <text evidence="1">The sequence shown here is derived from an EMBL/GenBank/DDBJ whole genome shotgun (WGS) entry which is preliminary data.</text>
</comment>
<evidence type="ECO:0008006" key="3">
    <source>
        <dbReference type="Google" id="ProtNLM"/>
    </source>
</evidence>
<protein>
    <recommendedName>
        <fullName evidence="3">HEPN domain-containing protein</fullName>
    </recommendedName>
</protein>
<name>A0AB37A8I8_ACIBA</name>
<organism evidence="1 2">
    <name type="scientific">Acinetobacter baumannii</name>
    <dbReference type="NCBI Taxonomy" id="470"/>
    <lineage>
        <taxon>Bacteria</taxon>
        <taxon>Pseudomonadati</taxon>
        <taxon>Pseudomonadota</taxon>
        <taxon>Gammaproteobacteria</taxon>
        <taxon>Moraxellales</taxon>
        <taxon>Moraxellaceae</taxon>
        <taxon>Acinetobacter</taxon>
        <taxon>Acinetobacter calcoaceticus/baumannii complex</taxon>
    </lineage>
</organism>
<dbReference type="Gene3D" id="1.20.120.330">
    <property type="entry name" value="Nucleotidyltransferases domain 2"/>
    <property type="match status" value="1"/>
</dbReference>
<proteinExistence type="predicted"/>
<sequence length="128" mass="15044">MDNKLLEYCNEIASAETSYPDLQLRNVIGRAYYFTFHEAKYHLEDRLRWKPTSEKGGVHARLYSSLLSYDSNANEQTKINAELVYAKINSLKKLRTRADYKMEIKITRELANFSIEEAKRISELFELI</sequence>
<accession>A0AB37A8I8</accession>
<dbReference type="Proteomes" id="UP000239276">
    <property type="component" value="Unassembled WGS sequence"/>
</dbReference>
<evidence type="ECO:0000313" key="2">
    <source>
        <dbReference type="Proteomes" id="UP000239276"/>
    </source>
</evidence>
<evidence type="ECO:0000313" key="1">
    <source>
        <dbReference type="EMBL" id="PQH48166.1"/>
    </source>
</evidence>
<gene>
    <name evidence="1" type="ORF">C5U34_17225</name>
</gene>
<dbReference type="AlphaFoldDB" id="A0AB37A8I8"/>
<reference evidence="1 2" key="1">
    <citation type="journal article" date="2018" name="J. Antimicrob. Chemother.">
        <title>Phylogenomics of colistin-susceptible and resistant XDR Acinetobacter baumannii.</title>
        <authorList>
            <person name="Mustapha M."/>
            <person name="Li B."/>
            <person name="Pacey M.P."/>
            <person name="Mettus R.T."/>
            <person name="McElheny C.L."/>
            <person name="Ernst R.K."/>
            <person name="Cooper V.S."/>
            <person name="Doi Y."/>
        </authorList>
    </citation>
    <scope>NUCLEOTIDE SEQUENCE [LARGE SCALE GENOMIC DNA]</scope>
    <source>
        <strain evidence="1 2">R20</strain>
    </source>
</reference>
<dbReference type="EMBL" id="PUDN01000124">
    <property type="protein sequence ID" value="PQH48166.1"/>
    <property type="molecule type" value="Genomic_DNA"/>
</dbReference>